<dbReference type="EMBL" id="HG001764">
    <property type="protein sequence ID" value="CDF36168.1"/>
    <property type="molecule type" value="Genomic_DNA"/>
</dbReference>
<accession>R7QEH2</accession>
<name>R7QEH2_CHOCR</name>
<reference evidence="2" key="1">
    <citation type="journal article" date="2013" name="Proc. Natl. Acad. Sci. U.S.A.">
        <title>Genome structure and metabolic features in the red seaweed Chondrus crispus shed light on evolution of the Archaeplastida.</title>
        <authorList>
            <person name="Collen J."/>
            <person name="Porcel B."/>
            <person name="Carre W."/>
            <person name="Ball S.G."/>
            <person name="Chaparro C."/>
            <person name="Tonon T."/>
            <person name="Barbeyron T."/>
            <person name="Michel G."/>
            <person name="Noel B."/>
            <person name="Valentin K."/>
            <person name="Elias M."/>
            <person name="Artiguenave F."/>
            <person name="Arun A."/>
            <person name="Aury J.M."/>
            <person name="Barbosa-Neto J.F."/>
            <person name="Bothwell J.H."/>
            <person name="Bouget F.Y."/>
            <person name="Brillet L."/>
            <person name="Cabello-Hurtado F."/>
            <person name="Capella-Gutierrez S."/>
            <person name="Charrier B."/>
            <person name="Cladiere L."/>
            <person name="Cock J.M."/>
            <person name="Coelho S.M."/>
            <person name="Colleoni C."/>
            <person name="Czjzek M."/>
            <person name="Da Silva C."/>
            <person name="Delage L."/>
            <person name="Denoeud F."/>
            <person name="Deschamps P."/>
            <person name="Dittami S.M."/>
            <person name="Gabaldon T."/>
            <person name="Gachon C.M."/>
            <person name="Groisillier A."/>
            <person name="Herve C."/>
            <person name="Jabbari K."/>
            <person name="Katinka M."/>
            <person name="Kloareg B."/>
            <person name="Kowalczyk N."/>
            <person name="Labadie K."/>
            <person name="Leblanc C."/>
            <person name="Lopez P.J."/>
            <person name="McLachlan D.H."/>
            <person name="Meslet-Cladiere L."/>
            <person name="Moustafa A."/>
            <person name="Nehr Z."/>
            <person name="Nyvall Collen P."/>
            <person name="Panaud O."/>
            <person name="Partensky F."/>
            <person name="Poulain J."/>
            <person name="Rensing S.A."/>
            <person name="Rousvoal S."/>
            <person name="Samson G."/>
            <person name="Symeonidi A."/>
            <person name="Weissenbach J."/>
            <person name="Zambounis A."/>
            <person name="Wincker P."/>
            <person name="Boyen C."/>
        </authorList>
    </citation>
    <scope>NUCLEOTIDE SEQUENCE [LARGE SCALE GENOMIC DNA]</scope>
    <source>
        <strain evidence="2">cv. Stackhouse</strain>
    </source>
</reference>
<sequence length="38" mass="4400">MNSTPGRDYISQIECRLFFSFFLRIVKLISYGSRIALG</sequence>
<dbReference type="RefSeq" id="XP_005715987.1">
    <property type="nucleotide sequence ID" value="XM_005715930.1"/>
</dbReference>
<gene>
    <name evidence="1" type="ORF">CHC_T00004523001</name>
</gene>
<dbReference type="Proteomes" id="UP000012073">
    <property type="component" value="Unassembled WGS sequence"/>
</dbReference>
<organism evidence="1 2">
    <name type="scientific">Chondrus crispus</name>
    <name type="common">Carrageen Irish moss</name>
    <name type="synonym">Polymorpha crispa</name>
    <dbReference type="NCBI Taxonomy" id="2769"/>
    <lineage>
        <taxon>Eukaryota</taxon>
        <taxon>Rhodophyta</taxon>
        <taxon>Florideophyceae</taxon>
        <taxon>Rhodymeniophycidae</taxon>
        <taxon>Gigartinales</taxon>
        <taxon>Gigartinaceae</taxon>
        <taxon>Chondrus</taxon>
    </lineage>
</organism>
<dbReference type="KEGG" id="ccp:CHC_T00004523001"/>
<keyword evidence="2" id="KW-1185">Reference proteome</keyword>
<protein>
    <submittedName>
        <fullName evidence="1">Uncharacterized protein</fullName>
    </submittedName>
</protein>
<evidence type="ECO:0000313" key="2">
    <source>
        <dbReference type="Proteomes" id="UP000012073"/>
    </source>
</evidence>
<dbReference type="AlphaFoldDB" id="R7QEH2"/>
<dbReference type="Gramene" id="CDF36168">
    <property type="protein sequence ID" value="CDF36168"/>
    <property type="gene ID" value="CHC_T00004523001"/>
</dbReference>
<evidence type="ECO:0000313" key="1">
    <source>
        <dbReference type="EMBL" id="CDF36168.1"/>
    </source>
</evidence>
<dbReference type="GeneID" id="17323720"/>
<proteinExistence type="predicted"/>